<dbReference type="InterPro" id="IPR052173">
    <property type="entry name" value="Beta-lactam_resp_regulator"/>
</dbReference>
<dbReference type="RefSeq" id="WP_144990339.1">
    <property type="nucleotide sequence ID" value="NZ_CP037920.1"/>
</dbReference>
<dbReference type="Pfam" id="PF13646">
    <property type="entry name" value="HEAT_2"/>
    <property type="match status" value="3"/>
</dbReference>
<dbReference type="KEGG" id="gaw:V144x_57080"/>
<feature type="transmembrane region" description="Helical" evidence="1">
    <location>
        <begin position="342"/>
        <end position="364"/>
    </location>
</feature>
<evidence type="ECO:0000313" key="3">
    <source>
        <dbReference type="EMBL" id="QDU00195.1"/>
    </source>
</evidence>
<dbReference type="Gene3D" id="1.25.10.10">
    <property type="entry name" value="Leucine-rich Repeat Variant"/>
    <property type="match status" value="3"/>
</dbReference>
<dbReference type="InterPro" id="IPR021133">
    <property type="entry name" value="HEAT_type_2"/>
</dbReference>
<proteinExistence type="predicted"/>
<evidence type="ECO:0000313" key="4">
    <source>
        <dbReference type="Proteomes" id="UP000318704"/>
    </source>
</evidence>
<dbReference type="InterPro" id="IPR004155">
    <property type="entry name" value="PBS_lyase_HEAT"/>
</dbReference>
<dbReference type="CDD" id="cd07341">
    <property type="entry name" value="M56_BlaR1_MecR1_like"/>
    <property type="match status" value="1"/>
</dbReference>
<protein>
    <submittedName>
        <fullName evidence="3">Regulatory protein BlaR1</fullName>
    </submittedName>
</protein>
<dbReference type="Pfam" id="PF05569">
    <property type="entry name" value="Peptidase_M56"/>
    <property type="match status" value="1"/>
</dbReference>
<reference evidence="3 4" key="1">
    <citation type="submission" date="2019-03" db="EMBL/GenBank/DDBJ databases">
        <title>Deep-cultivation of Planctomycetes and their phenomic and genomic characterization uncovers novel biology.</title>
        <authorList>
            <person name="Wiegand S."/>
            <person name="Jogler M."/>
            <person name="Boedeker C."/>
            <person name="Pinto D."/>
            <person name="Vollmers J."/>
            <person name="Rivas-Marin E."/>
            <person name="Kohn T."/>
            <person name="Peeters S.H."/>
            <person name="Heuer A."/>
            <person name="Rast P."/>
            <person name="Oberbeckmann S."/>
            <person name="Bunk B."/>
            <person name="Jeske O."/>
            <person name="Meyerdierks A."/>
            <person name="Storesund J.E."/>
            <person name="Kallscheuer N."/>
            <person name="Luecker S."/>
            <person name="Lage O.M."/>
            <person name="Pohl T."/>
            <person name="Merkel B.J."/>
            <person name="Hornburger P."/>
            <person name="Mueller R.-W."/>
            <person name="Bruemmer F."/>
            <person name="Labrenz M."/>
            <person name="Spormann A.M."/>
            <person name="Op den Camp H."/>
            <person name="Overmann J."/>
            <person name="Amann R."/>
            <person name="Jetten M.S.M."/>
            <person name="Mascher T."/>
            <person name="Medema M.H."/>
            <person name="Devos D.P."/>
            <person name="Kaster A.-K."/>
            <person name="Ovreas L."/>
            <person name="Rohde M."/>
            <person name="Galperin M.Y."/>
            <person name="Jogler C."/>
        </authorList>
    </citation>
    <scope>NUCLEOTIDE SEQUENCE [LARGE SCALE GENOMIC DNA]</scope>
    <source>
        <strain evidence="3 4">V144</strain>
    </source>
</reference>
<keyword evidence="1" id="KW-1133">Transmembrane helix</keyword>
<evidence type="ECO:0000256" key="1">
    <source>
        <dbReference type="SAM" id="Phobius"/>
    </source>
</evidence>
<feature type="transmembrane region" description="Helical" evidence="1">
    <location>
        <begin position="138"/>
        <end position="158"/>
    </location>
</feature>
<keyword evidence="1" id="KW-0472">Membrane</keyword>
<dbReference type="InterPro" id="IPR016024">
    <property type="entry name" value="ARM-type_fold"/>
</dbReference>
<dbReference type="PANTHER" id="PTHR34978">
    <property type="entry name" value="POSSIBLE SENSOR-TRANSDUCER PROTEIN BLAR"/>
    <property type="match status" value="1"/>
</dbReference>
<dbReference type="EMBL" id="CP037920">
    <property type="protein sequence ID" value="QDU00195.1"/>
    <property type="molecule type" value="Genomic_DNA"/>
</dbReference>
<dbReference type="SUPFAM" id="SSF48371">
    <property type="entry name" value="ARM repeat"/>
    <property type="match status" value="1"/>
</dbReference>
<dbReference type="Proteomes" id="UP000318704">
    <property type="component" value="Chromosome"/>
</dbReference>
<feature type="transmembrane region" description="Helical" evidence="1">
    <location>
        <begin position="246"/>
        <end position="267"/>
    </location>
</feature>
<sequence>MIEHSLAIRLVQTLAHSLWIGALAAVIVWSVCRFVAQTSNTRYALWLAALLIVVVSLPATFFILPGKVDSTINTESLTQQNNLTMSSVTSTQQVENTQLVPEIKSEQAESESLISLANTMAQPPIEEKAAIKFTWAEWLVAGWLLGMIVMCGRLIVLLNRGRNLRRLSSAIDDARVLQIFQQTTERLQLKKIPVIAWSAEITVPAVVGFVRPVVLLPLTVSTGLTSAQLTAMILHELMHLKRRDPWVNLIQLLTELVCFYNPAIWVISRNIRNEREYCCDDAVLQLGEVDAVDYADALVVVAESAQHSKSVPPTILGAALKRVSGLKKRIDRIFGQPAASQPLFSGNLLIAVVVLMIAIVGLVASGDTAPTEPETLATAVDESERSRFLKMLNDSDPFIRQTALNALSEQADTTLVPQAIKMLKDSDSSVRYIAASILHEQANPALVPQLIKMLKDPDVFIRTTAAKALSKLEDNRAVQPLIDVLNAAQDQNELSTTIHALAMIRDERAIDPVAKAILENPTLTVRSIREVTRFDDVRIRDALFAMLSTEDGLDFKYIHMLADMDERRLIPLLLRKLDDPKTRNFRSAVNVLGRLKATEAVEPLLRLLTTITKRDRFSDVPDLTSAIFALSDIGDERAIEPLLDLLQREQNNKILRSLCHALVEFGEQRALPQIEKLRTHKDRRLRNTAEYAVYDIKLGANRARRKSGASKALAMARESLNNADEKLVRAAIRYIARHAEDQRTVNLGPLTQHKNDVIRKAALTALLSDESDQATEILAASIATNDTDHQAAIFALAKRGDKRAFPMLVELTQDSNKYTQRAAAEHLLFFGREANPALCRLLESSDPSTRRAAISSLYKVADESSLDALLVYVAIEERDDAVGRVITALGRINHPRSIAYLKSVLDDPLQQHSLNAARSLVRLGWKPATKEERIRYLVASGKLQDELVPRTQMVDSHTIGEFQMNVPIQTDLSAGTSEYPNMVYIGSIEFRENGNKLTATLRESSNSSPRTTFRLVVRLLDKGGIQIGESQRDIATSGISLFGVILQSGFEPMQLELGSFDTKRIDRFELSLKEVPRKFPVDTTITPPVELKFPSDQRLSLNLSAKRGNHSVLHYDSVTFKKDKPDTRGRPIFSGQVSVNNAGGLNADWRMWMIALDAENNVIGRGSHNLTTKLPEDAESKQESVTVPLKVWGDVSTIKKLRAGVRLTEVRTGVKGNRVTESVSHSIPKSAKPLILDDGTAESRRSIAASGHAVRFHRPASQRYLEAVQIFAARYGTRKPPKADFYVYVLDGNQKLITELTFPYSTIERGDLKWHTLRTPSIELPDDFHIAVAFNPHRTKGVYLGLDDSPSKTSSFTGLPNDGFTALDKSQIWMVRPFIAPKATADLGTRPLADRPAVSTVNPFAGCIEVHSVAGASAGKQSYGGSGPAIDINVQELVPQDVALHSLRLKGIRLYASRYGSGYDPKKTMLDILVTGKGAKTQWSHSFPFSHFGYREKWIDLVIPDAPLISEFLDQGKLTLGLDPHATQFKGVYFHYIKTTGDESGARGIVPGKRYFDVPNRKWMIRVFLAK</sequence>
<dbReference type="InterPro" id="IPR011989">
    <property type="entry name" value="ARM-like"/>
</dbReference>
<dbReference type="InterPro" id="IPR008756">
    <property type="entry name" value="Peptidase_M56"/>
</dbReference>
<feature type="transmembrane region" description="Helical" evidence="1">
    <location>
        <begin position="18"/>
        <end position="36"/>
    </location>
</feature>
<name>A0A517W4L1_9PLAN</name>
<feature type="transmembrane region" description="Helical" evidence="1">
    <location>
        <begin position="213"/>
        <end position="234"/>
    </location>
</feature>
<organism evidence="3 4">
    <name type="scientific">Gimesia aquarii</name>
    <dbReference type="NCBI Taxonomy" id="2527964"/>
    <lineage>
        <taxon>Bacteria</taxon>
        <taxon>Pseudomonadati</taxon>
        <taxon>Planctomycetota</taxon>
        <taxon>Planctomycetia</taxon>
        <taxon>Planctomycetales</taxon>
        <taxon>Planctomycetaceae</taxon>
        <taxon>Gimesia</taxon>
    </lineage>
</organism>
<dbReference type="PANTHER" id="PTHR34978:SF3">
    <property type="entry name" value="SLR0241 PROTEIN"/>
    <property type="match status" value="1"/>
</dbReference>
<feature type="domain" description="Peptidase M56" evidence="2">
    <location>
        <begin position="21"/>
        <end position="331"/>
    </location>
</feature>
<gene>
    <name evidence="3" type="primary">blaR1_11</name>
    <name evidence="3" type="ORF">V144x_57080</name>
</gene>
<accession>A0A517W4L1</accession>
<dbReference type="PROSITE" id="PS50077">
    <property type="entry name" value="HEAT_REPEAT"/>
    <property type="match status" value="1"/>
</dbReference>
<keyword evidence="1" id="KW-0812">Transmembrane</keyword>
<evidence type="ECO:0000259" key="2">
    <source>
        <dbReference type="Pfam" id="PF05569"/>
    </source>
</evidence>
<dbReference type="SMART" id="SM00567">
    <property type="entry name" value="EZ_HEAT"/>
    <property type="match status" value="9"/>
</dbReference>
<feature type="transmembrane region" description="Helical" evidence="1">
    <location>
        <begin position="43"/>
        <end position="64"/>
    </location>
</feature>